<dbReference type="InterPro" id="IPR017867">
    <property type="entry name" value="Tyr_phospatase_low_mol_wt"/>
</dbReference>
<dbReference type="Gene3D" id="3.40.50.2300">
    <property type="match status" value="1"/>
</dbReference>
<feature type="active site" evidence="6">
    <location>
        <position position="15"/>
    </location>
</feature>
<evidence type="ECO:0000256" key="5">
    <source>
        <dbReference type="ARBA" id="ARBA00051722"/>
    </source>
</evidence>
<sequence length="152" mass="17074">MYERILVVCTGNVCRSPLAEALLRLQLQADGRAEATQVQSAGTRALVGKPADETVLYVARQQPRLLQELERHRAQQINPTLLWWADLILVMETAHIRQLAHVDPQAPGKARMLGHWLGTAIADPYLKHESVYQETHSLVEQAVASWRESIHG</sequence>
<evidence type="ECO:0000259" key="7">
    <source>
        <dbReference type="SMART" id="SM00226"/>
    </source>
</evidence>
<dbReference type="RefSeq" id="WP_114465809.1">
    <property type="nucleotide sequence ID" value="NZ_QPJK01000001.1"/>
</dbReference>
<gene>
    <name evidence="8" type="ORF">DES41_101628</name>
</gene>
<evidence type="ECO:0000256" key="2">
    <source>
        <dbReference type="ARBA" id="ARBA00013064"/>
    </source>
</evidence>
<dbReference type="AlphaFoldDB" id="A0A368YCV4"/>
<dbReference type="Proteomes" id="UP000252884">
    <property type="component" value="Unassembled WGS sequence"/>
</dbReference>
<protein>
    <recommendedName>
        <fullName evidence="2">protein-tyrosine-phosphatase</fullName>
        <ecNumber evidence="2">3.1.3.48</ecNumber>
    </recommendedName>
</protein>
<dbReference type="InterPro" id="IPR023485">
    <property type="entry name" value="Ptyr_pPase"/>
</dbReference>
<dbReference type="InterPro" id="IPR050438">
    <property type="entry name" value="LMW_PTPase"/>
</dbReference>
<dbReference type="SUPFAM" id="SSF52788">
    <property type="entry name" value="Phosphotyrosine protein phosphatases I"/>
    <property type="match status" value="1"/>
</dbReference>
<evidence type="ECO:0000313" key="9">
    <source>
        <dbReference type="Proteomes" id="UP000252884"/>
    </source>
</evidence>
<dbReference type="GO" id="GO:0004725">
    <property type="term" value="F:protein tyrosine phosphatase activity"/>
    <property type="evidence" value="ECO:0007669"/>
    <property type="project" value="UniProtKB-EC"/>
</dbReference>
<dbReference type="OrthoDB" id="9784339at2"/>
<comment type="caution">
    <text evidence="8">The sequence shown here is derived from an EMBL/GenBank/DDBJ whole genome shotgun (WGS) entry which is preliminary data.</text>
</comment>
<dbReference type="PANTHER" id="PTHR11717">
    <property type="entry name" value="LOW MOLECULAR WEIGHT PROTEIN TYROSINE PHOSPHATASE"/>
    <property type="match status" value="1"/>
</dbReference>
<evidence type="ECO:0000256" key="1">
    <source>
        <dbReference type="ARBA" id="ARBA00011063"/>
    </source>
</evidence>
<dbReference type="EC" id="3.1.3.48" evidence="2"/>
<dbReference type="CDD" id="cd16343">
    <property type="entry name" value="LMWPTP"/>
    <property type="match status" value="1"/>
</dbReference>
<evidence type="ECO:0000256" key="3">
    <source>
        <dbReference type="ARBA" id="ARBA00022801"/>
    </source>
</evidence>
<evidence type="ECO:0000256" key="4">
    <source>
        <dbReference type="ARBA" id="ARBA00022912"/>
    </source>
</evidence>
<dbReference type="EMBL" id="QPJK01000001">
    <property type="protein sequence ID" value="RCW76024.1"/>
    <property type="molecule type" value="Genomic_DNA"/>
</dbReference>
<proteinExistence type="inferred from homology"/>
<dbReference type="Pfam" id="PF01451">
    <property type="entry name" value="LMWPc"/>
    <property type="match status" value="1"/>
</dbReference>
<dbReference type="InterPro" id="IPR036196">
    <property type="entry name" value="Ptyr_pPase_sf"/>
</dbReference>
<name>A0A368YCV4_9BURK</name>
<dbReference type="PANTHER" id="PTHR11717:SF31">
    <property type="entry name" value="LOW MOLECULAR WEIGHT PROTEIN-TYROSINE-PHOSPHATASE ETP-RELATED"/>
    <property type="match status" value="1"/>
</dbReference>
<keyword evidence="4" id="KW-0904">Protein phosphatase</keyword>
<keyword evidence="3" id="KW-0378">Hydrolase</keyword>
<keyword evidence="9" id="KW-1185">Reference proteome</keyword>
<organism evidence="8 9">
    <name type="scientific">Pseudorhodoferax soli</name>
    <dbReference type="NCBI Taxonomy" id="545864"/>
    <lineage>
        <taxon>Bacteria</taxon>
        <taxon>Pseudomonadati</taxon>
        <taxon>Pseudomonadota</taxon>
        <taxon>Betaproteobacteria</taxon>
        <taxon>Burkholderiales</taxon>
        <taxon>Comamonadaceae</taxon>
    </lineage>
</organism>
<evidence type="ECO:0000256" key="6">
    <source>
        <dbReference type="PIRSR" id="PIRSR617867-1"/>
    </source>
</evidence>
<feature type="domain" description="Phosphotyrosine protein phosphatase I" evidence="7">
    <location>
        <begin position="3"/>
        <end position="149"/>
    </location>
</feature>
<feature type="active site" description="Nucleophile" evidence="6">
    <location>
        <position position="9"/>
    </location>
</feature>
<evidence type="ECO:0000313" key="8">
    <source>
        <dbReference type="EMBL" id="RCW76024.1"/>
    </source>
</evidence>
<dbReference type="SMART" id="SM00226">
    <property type="entry name" value="LMWPc"/>
    <property type="match status" value="1"/>
</dbReference>
<reference evidence="8 9" key="1">
    <citation type="submission" date="2018-07" db="EMBL/GenBank/DDBJ databases">
        <title>Genomic Encyclopedia of Type Strains, Phase IV (KMG-IV): sequencing the most valuable type-strain genomes for metagenomic binning, comparative biology and taxonomic classification.</title>
        <authorList>
            <person name="Goeker M."/>
        </authorList>
    </citation>
    <scope>NUCLEOTIDE SEQUENCE [LARGE SCALE GENOMIC DNA]</scope>
    <source>
        <strain evidence="8 9">DSM 21634</strain>
    </source>
</reference>
<feature type="active site" description="Proton donor" evidence="6">
    <location>
        <position position="123"/>
    </location>
</feature>
<dbReference type="PRINTS" id="PR00719">
    <property type="entry name" value="LMWPTPASE"/>
</dbReference>
<comment type="catalytic activity">
    <reaction evidence="5">
        <text>O-phospho-L-tyrosyl-[protein] + H2O = L-tyrosyl-[protein] + phosphate</text>
        <dbReference type="Rhea" id="RHEA:10684"/>
        <dbReference type="Rhea" id="RHEA-COMP:10136"/>
        <dbReference type="Rhea" id="RHEA-COMP:20101"/>
        <dbReference type="ChEBI" id="CHEBI:15377"/>
        <dbReference type="ChEBI" id="CHEBI:43474"/>
        <dbReference type="ChEBI" id="CHEBI:46858"/>
        <dbReference type="ChEBI" id="CHEBI:61978"/>
        <dbReference type="EC" id="3.1.3.48"/>
    </reaction>
</comment>
<comment type="similarity">
    <text evidence="1">Belongs to the low molecular weight phosphotyrosine protein phosphatase family.</text>
</comment>
<accession>A0A368YCV4</accession>